<evidence type="ECO:0000256" key="2">
    <source>
        <dbReference type="ARBA" id="ARBA00022649"/>
    </source>
</evidence>
<dbReference type="GO" id="GO:0004540">
    <property type="term" value="F:RNA nuclease activity"/>
    <property type="evidence" value="ECO:0007669"/>
    <property type="project" value="InterPro"/>
</dbReference>
<evidence type="ECO:0000256" key="6">
    <source>
        <dbReference type="ARBA" id="ARBA00022842"/>
    </source>
</evidence>
<dbReference type="GO" id="GO:0016787">
    <property type="term" value="F:hydrolase activity"/>
    <property type="evidence" value="ECO:0007669"/>
    <property type="project" value="UniProtKB-KW"/>
</dbReference>
<dbReference type="HAMAP" id="MF_00265">
    <property type="entry name" value="VapC_Nob1"/>
    <property type="match status" value="1"/>
</dbReference>
<comment type="similarity">
    <text evidence="7 8">Belongs to the PINc/VapC protein family.</text>
</comment>
<evidence type="ECO:0000256" key="1">
    <source>
        <dbReference type="ARBA" id="ARBA00001946"/>
    </source>
</evidence>
<evidence type="ECO:0000256" key="7">
    <source>
        <dbReference type="ARBA" id="ARBA00038093"/>
    </source>
</evidence>
<dbReference type="Pfam" id="PF01850">
    <property type="entry name" value="PIN"/>
    <property type="match status" value="1"/>
</dbReference>
<comment type="function">
    <text evidence="8">Toxic component of a toxin-antitoxin (TA) system. An RNase.</text>
</comment>
<keyword evidence="6 8" id="KW-0460">Magnesium</keyword>
<feature type="domain" description="PIN" evidence="9">
    <location>
        <begin position="5"/>
        <end position="126"/>
    </location>
</feature>
<dbReference type="AlphaFoldDB" id="A0A519BL60"/>
<comment type="cofactor">
    <cofactor evidence="1 8">
        <name>Mg(2+)</name>
        <dbReference type="ChEBI" id="CHEBI:18420"/>
    </cofactor>
</comment>
<keyword evidence="4 8" id="KW-0479">Metal-binding</keyword>
<reference evidence="10 11" key="1">
    <citation type="journal article" date="2019" name="ISME J.">
        <title>Insights into ecological role of a new deltaproteobacterial order Candidatus Acidulodesulfobacterales by metagenomics and metatranscriptomics.</title>
        <authorList>
            <person name="Tan S."/>
            <person name="Liu J."/>
            <person name="Fang Y."/>
            <person name="Hedlund B.P."/>
            <person name="Lian Z.H."/>
            <person name="Huang L.Y."/>
            <person name="Li J.T."/>
            <person name="Huang L.N."/>
            <person name="Li W.J."/>
            <person name="Jiang H.C."/>
            <person name="Dong H.L."/>
            <person name="Shu W.S."/>
        </authorList>
    </citation>
    <scope>NUCLEOTIDE SEQUENCE [LARGE SCALE GENOMIC DNA]</scope>
    <source>
        <strain evidence="10">AP1</strain>
    </source>
</reference>
<protein>
    <recommendedName>
        <fullName evidence="8">Ribonuclease VapC</fullName>
        <shortName evidence="8">RNase VapC</shortName>
        <ecNumber evidence="8">3.1.-.-</ecNumber>
    </recommendedName>
    <alternativeName>
        <fullName evidence="8">Toxin VapC</fullName>
    </alternativeName>
</protein>
<dbReference type="EMBL" id="SGBB01000017">
    <property type="protein sequence ID" value="RZD17993.1"/>
    <property type="molecule type" value="Genomic_DNA"/>
</dbReference>
<dbReference type="Gene3D" id="3.40.50.1010">
    <property type="entry name" value="5'-nuclease"/>
    <property type="match status" value="1"/>
</dbReference>
<dbReference type="GO" id="GO:0000287">
    <property type="term" value="F:magnesium ion binding"/>
    <property type="evidence" value="ECO:0007669"/>
    <property type="project" value="UniProtKB-UniRule"/>
</dbReference>
<dbReference type="PANTHER" id="PTHR33653">
    <property type="entry name" value="RIBONUCLEASE VAPC2"/>
    <property type="match status" value="1"/>
</dbReference>
<feature type="binding site" evidence="8">
    <location>
        <position position="100"/>
    </location>
    <ligand>
        <name>Mg(2+)</name>
        <dbReference type="ChEBI" id="CHEBI:18420"/>
    </ligand>
</feature>
<dbReference type="EC" id="3.1.-.-" evidence="8"/>
<keyword evidence="5 8" id="KW-0378">Hydrolase</keyword>
<comment type="caution">
    <text evidence="10">The sequence shown here is derived from an EMBL/GenBank/DDBJ whole genome shotgun (WGS) entry which is preliminary data.</text>
</comment>
<evidence type="ECO:0000259" key="9">
    <source>
        <dbReference type="Pfam" id="PF01850"/>
    </source>
</evidence>
<dbReference type="PANTHER" id="PTHR33653:SF1">
    <property type="entry name" value="RIBONUCLEASE VAPC2"/>
    <property type="match status" value="1"/>
</dbReference>
<feature type="binding site" evidence="8">
    <location>
        <position position="8"/>
    </location>
    <ligand>
        <name>Mg(2+)</name>
        <dbReference type="ChEBI" id="CHEBI:18420"/>
    </ligand>
</feature>
<keyword evidence="2 8" id="KW-1277">Toxin-antitoxin system</keyword>
<organism evidence="10 11">
    <name type="scientific">Candidatus Acididesulfobacter diazotrophicus</name>
    <dbReference type="NCBI Taxonomy" id="2597226"/>
    <lineage>
        <taxon>Bacteria</taxon>
        <taxon>Deltaproteobacteria</taxon>
        <taxon>Candidatus Acidulodesulfobacterales</taxon>
        <taxon>Candidatus Acididesulfobacter</taxon>
    </lineage>
</organism>
<dbReference type="SUPFAM" id="SSF88723">
    <property type="entry name" value="PIN domain-like"/>
    <property type="match status" value="1"/>
</dbReference>
<evidence type="ECO:0000313" key="11">
    <source>
        <dbReference type="Proteomes" id="UP000319296"/>
    </source>
</evidence>
<dbReference type="Proteomes" id="UP000319296">
    <property type="component" value="Unassembled WGS sequence"/>
</dbReference>
<keyword evidence="8" id="KW-0800">Toxin</keyword>
<dbReference type="InterPro" id="IPR002716">
    <property type="entry name" value="PIN_dom"/>
</dbReference>
<sequence>MKAKYMLDTNICIYIIKNKPLGVKEKLSLIVPEDICLSSITVSELFYGVEKSQYPQKNREALEDFLINFNIMDYGYEASESYGKIRAHLEKTGDIIGAMDLMIAAHALSLKTILVTNNMKEFKKIEGLKIENWYLY</sequence>
<evidence type="ECO:0000313" key="10">
    <source>
        <dbReference type="EMBL" id="RZD17993.1"/>
    </source>
</evidence>
<dbReference type="InterPro" id="IPR050556">
    <property type="entry name" value="Type_II_TA_system_RNase"/>
</dbReference>
<evidence type="ECO:0000256" key="5">
    <source>
        <dbReference type="ARBA" id="ARBA00022801"/>
    </source>
</evidence>
<gene>
    <name evidence="8" type="primary">vapC</name>
    <name evidence="10" type="ORF">EVG15_08490</name>
</gene>
<dbReference type="InterPro" id="IPR022907">
    <property type="entry name" value="VapC_family"/>
</dbReference>
<accession>A0A519BL60</accession>
<keyword evidence="3 8" id="KW-0540">Nuclease</keyword>
<dbReference type="InterPro" id="IPR029060">
    <property type="entry name" value="PIN-like_dom_sf"/>
</dbReference>
<dbReference type="CDD" id="cd09881">
    <property type="entry name" value="PIN_VapC4-5_FitB-like"/>
    <property type="match status" value="1"/>
</dbReference>
<evidence type="ECO:0000256" key="3">
    <source>
        <dbReference type="ARBA" id="ARBA00022722"/>
    </source>
</evidence>
<evidence type="ECO:0000256" key="4">
    <source>
        <dbReference type="ARBA" id="ARBA00022723"/>
    </source>
</evidence>
<dbReference type="GO" id="GO:0090729">
    <property type="term" value="F:toxin activity"/>
    <property type="evidence" value="ECO:0007669"/>
    <property type="project" value="UniProtKB-KW"/>
</dbReference>
<name>A0A519BL60_9DELT</name>
<proteinExistence type="inferred from homology"/>
<evidence type="ECO:0000256" key="8">
    <source>
        <dbReference type="HAMAP-Rule" id="MF_00265"/>
    </source>
</evidence>